<feature type="compositionally biased region" description="Low complexity" evidence="1">
    <location>
        <begin position="204"/>
        <end position="216"/>
    </location>
</feature>
<dbReference type="Proteomes" id="UP000311382">
    <property type="component" value="Unassembled WGS sequence"/>
</dbReference>
<comment type="caution">
    <text evidence="2">The sequence shown here is derived from an EMBL/GenBank/DDBJ whole genome shotgun (WGS) entry which is preliminary data.</text>
</comment>
<accession>A0A5C5FS93</accession>
<feature type="region of interest" description="Disordered" evidence="1">
    <location>
        <begin position="1"/>
        <end position="79"/>
    </location>
</feature>
<dbReference type="OrthoDB" id="2524678at2759"/>
<evidence type="ECO:0000313" key="3">
    <source>
        <dbReference type="Proteomes" id="UP000311382"/>
    </source>
</evidence>
<evidence type="ECO:0000256" key="1">
    <source>
        <dbReference type="SAM" id="MobiDB-lite"/>
    </source>
</evidence>
<name>A0A5C5FS93_9BASI</name>
<feature type="region of interest" description="Disordered" evidence="1">
    <location>
        <begin position="178"/>
        <end position="216"/>
    </location>
</feature>
<evidence type="ECO:0000313" key="2">
    <source>
        <dbReference type="EMBL" id="TNY19189.1"/>
    </source>
</evidence>
<gene>
    <name evidence="2" type="ORF">DMC30DRAFT_16416</name>
</gene>
<proteinExistence type="predicted"/>
<protein>
    <submittedName>
        <fullName evidence="2">Uncharacterized protein</fullName>
    </submittedName>
</protein>
<reference evidence="2 3" key="1">
    <citation type="submission" date="2019-03" db="EMBL/GenBank/DDBJ databases">
        <title>Rhodosporidium diobovatum UCD-FST 08-225 genome sequencing, assembly, and annotation.</title>
        <authorList>
            <person name="Fakankun I.U."/>
            <person name="Fristensky B."/>
            <person name="Levin D.B."/>
        </authorList>
    </citation>
    <scope>NUCLEOTIDE SEQUENCE [LARGE SCALE GENOMIC DNA]</scope>
    <source>
        <strain evidence="2 3">UCD-FST 08-225</strain>
    </source>
</reference>
<keyword evidence="3" id="KW-1185">Reference proteome</keyword>
<dbReference type="EMBL" id="SOZI01000105">
    <property type="protein sequence ID" value="TNY19189.1"/>
    <property type="molecule type" value="Genomic_DNA"/>
</dbReference>
<organism evidence="2 3">
    <name type="scientific">Rhodotorula diobovata</name>
    <dbReference type="NCBI Taxonomy" id="5288"/>
    <lineage>
        <taxon>Eukaryota</taxon>
        <taxon>Fungi</taxon>
        <taxon>Dikarya</taxon>
        <taxon>Basidiomycota</taxon>
        <taxon>Pucciniomycotina</taxon>
        <taxon>Microbotryomycetes</taxon>
        <taxon>Sporidiobolales</taxon>
        <taxon>Sporidiobolaceae</taxon>
        <taxon>Rhodotorula</taxon>
    </lineage>
</organism>
<dbReference type="AlphaFoldDB" id="A0A5C5FS93"/>
<feature type="region of interest" description="Disordered" evidence="1">
    <location>
        <begin position="481"/>
        <end position="500"/>
    </location>
</feature>
<sequence>MVGGYHSDSSDSGDSTSTVQHARNPFEPLQRPAAARTYLSPGHRQLRPRNVQPHTPIRHHHYSTPGRPTRPEAVAQSAANEDEEIFVPTVAEAQAGEPGIYTRERVLVSAVSVLHRALNALPALVVKTKPSINSAAFRQGIHQRQLEVVDWRDLRSYDDPTEFLDVLFKHYRDDEPVARSLRGSSEDRSVSPGHSDIEMLEAGSPSSQSNSQVSRSDASVGEHLLVSGLRTVPYFPQIVRFLSNEANASEAFLSNALNPVEAVVQQFIPSGYRPTQPSWHAPEGPGLKIICSGQHPLPGESDESASALDLTFALVSWPPNYRPALRFDLVICELKRPGYVKREHWSGEHFRPGHTARKPMHEHPQALLPQLMLYNHRSGCERFLFSDYLETVAVHVEHASMVDPKKGPVMVGAQPVSMTKGRPRSPYEGGVGVAVAYEIAQALKALGCANKHLFENGFRDPNGTKHAIPLHRDIVDFLNTRPEEKAEHSPARGRRDSVVG</sequence>